<evidence type="ECO:0000256" key="1">
    <source>
        <dbReference type="SAM" id="MobiDB-lite"/>
    </source>
</evidence>
<evidence type="ECO:0000313" key="4">
    <source>
        <dbReference type="Proteomes" id="UP000235145"/>
    </source>
</evidence>
<dbReference type="EMBL" id="NBSK02000001">
    <property type="protein sequence ID" value="KAJ0225753.1"/>
    <property type="molecule type" value="Genomic_DNA"/>
</dbReference>
<dbReference type="AlphaFoldDB" id="A0A9R1WL96"/>
<organism evidence="3 4">
    <name type="scientific">Lactuca sativa</name>
    <name type="common">Garden lettuce</name>
    <dbReference type="NCBI Taxonomy" id="4236"/>
    <lineage>
        <taxon>Eukaryota</taxon>
        <taxon>Viridiplantae</taxon>
        <taxon>Streptophyta</taxon>
        <taxon>Embryophyta</taxon>
        <taxon>Tracheophyta</taxon>
        <taxon>Spermatophyta</taxon>
        <taxon>Magnoliopsida</taxon>
        <taxon>eudicotyledons</taxon>
        <taxon>Gunneridae</taxon>
        <taxon>Pentapetalae</taxon>
        <taxon>asterids</taxon>
        <taxon>campanulids</taxon>
        <taxon>Asterales</taxon>
        <taxon>Asteraceae</taxon>
        <taxon>Cichorioideae</taxon>
        <taxon>Cichorieae</taxon>
        <taxon>Lactucinae</taxon>
        <taxon>Lactuca</taxon>
    </lineage>
</organism>
<dbReference type="Proteomes" id="UP000235145">
    <property type="component" value="Unassembled WGS sequence"/>
</dbReference>
<gene>
    <name evidence="3" type="ORF">LSAT_V11C100048570</name>
</gene>
<sequence>MRYPRCSLCRFLFLLLPLIVPYRYDLIVSNAIYVPKSIFLDVTSSTDPPNSFDDNNSVRPTPSTYEFESGGEATHQVKYPS</sequence>
<accession>A0A9R1WL96</accession>
<feature type="region of interest" description="Disordered" evidence="1">
    <location>
        <begin position="47"/>
        <end position="81"/>
    </location>
</feature>
<reference evidence="3 4" key="1">
    <citation type="journal article" date="2017" name="Nat. Commun.">
        <title>Genome assembly with in vitro proximity ligation data and whole-genome triplication in lettuce.</title>
        <authorList>
            <person name="Reyes-Chin-Wo S."/>
            <person name="Wang Z."/>
            <person name="Yang X."/>
            <person name="Kozik A."/>
            <person name="Arikit S."/>
            <person name="Song C."/>
            <person name="Xia L."/>
            <person name="Froenicke L."/>
            <person name="Lavelle D.O."/>
            <person name="Truco M.J."/>
            <person name="Xia R."/>
            <person name="Zhu S."/>
            <person name="Xu C."/>
            <person name="Xu H."/>
            <person name="Xu X."/>
            <person name="Cox K."/>
            <person name="Korf I."/>
            <person name="Meyers B.C."/>
            <person name="Michelmore R.W."/>
        </authorList>
    </citation>
    <scope>NUCLEOTIDE SEQUENCE [LARGE SCALE GENOMIC DNA]</scope>
    <source>
        <strain evidence="4">cv. Salinas</strain>
        <tissue evidence="3">Seedlings</tissue>
    </source>
</reference>
<evidence type="ECO:0008006" key="5">
    <source>
        <dbReference type="Google" id="ProtNLM"/>
    </source>
</evidence>
<name>A0A9R1WL96_LACSA</name>
<feature type="compositionally biased region" description="Polar residues" evidence="1">
    <location>
        <begin position="47"/>
        <end position="66"/>
    </location>
</feature>
<evidence type="ECO:0000313" key="3">
    <source>
        <dbReference type="EMBL" id="KAJ0225753.1"/>
    </source>
</evidence>
<comment type="caution">
    <text evidence="3">The sequence shown here is derived from an EMBL/GenBank/DDBJ whole genome shotgun (WGS) entry which is preliminary data.</text>
</comment>
<feature type="chain" id="PRO_5040224052" description="Secreted protein" evidence="2">
    <location>
        <begin position="22"/>
        <end position="81"/>
    </location>
</feature>
<protein>
    <recommendedName>
        <fullName evidence="5">Secreted protein</fullName>
    </recommendedName>
</protein>
<evidence type="ECO:0000256" key="2">
    <source>
        <dbReference type="SAM" id="SignalP"/>
    </source>
</evidence>
<keyword evidence="4" id="KW-1185">Reference proteome</keyword>
<feature type="signal peptide" evidence="2">
    <location>
        <begin position="1"/>
        <end position="21"/>
    </location>
</feature>
<keyword evidence="2" id="KW-0732">Signal</keyword>
<proteinExistence type="predicted"/>